<dbReference type="Proteomes" id="UP001367676">
    <property type="component" value="Unassembled WGS sequence"/>
</dbReference>
<dbReference type="InterPro" id="IPR047574">
    <property type="entry name" value="AD"/>
</dbReference>
<dbReference type="InterPro" id="IPR019181">
    <property type="entry name" value="LSM12_ABD"/>
</dbReference>
<protein>
    <recommendedName>
        <fullName evidence="2">AD domain-containing protein</fullName>
    </recommendedName>
</protein>
<dbReference type="CDD" id="cd01735">
    <property type="entry name" value="LSm12_N"/>
    <property type="match status" value="1"/>
</dbReference>
<comment type="caution">
    <text evidence="3">The sequence shown here is derived from an EMBL/GenBank/DDBJ whole genome shotgun (WGS) entry which is preliminary data.</text>
</comment>
<proteinExistence type="predicted"/>
<feature type="compositionally biased region" description="Basic and acidic residues" evidence="1">
    <location>
        <begin position="182"/>
        <end position="195"/>
    </location>
</feature>
<reference evidence="3 4" key="1">
    <citation type="submission" date="2024-03" db="EMBL/GenBank/DDBJ databases">
        <title>Adaptation during the transition from Ophiocordyceps entomopathogen to insect associate is accompanied by gene loss and intensified selection.</title>
        <authorList>
            <person name="Ward C.M."/>
            <person name="Onetto C.A."/>
            <person name="Borneman A.R."/>
        </authorList>
    </citation>
    <scope>NUCLEOTIDE SEQUENCE [LARGE SCALE GENOMIC DNA]</scope>
    <source>
        <strain evidence="3">AWRI1</strain>
        <tissue evidence="3">Single Adult Female</tissue>
    </source>
</reference>
<feature type="compositionally biased region" description="Low complexity" evidence="1">
    <location>
        <begin position="197"/>
        <end position="221"/>
    </location>
</feature>
<gene>
    <name evidence="3" type="ORF">V9T40_004101</name>
</gene>
<feature type="domain" description="AD" evidence="2">
    <location>
        <begin position="92"/>
        <end position="189"/>
    </location>
</feature>
<organism evidence="3 4">
    <name type="scientific">Parthenolecanium corni</name>
    <dbReference type="NCBI Taxonomy" id="536013"/>
    <lineage>
        <taxon>Eukaryota</taxon>
        <taxon>Metazoa</taxon>
        <taxon>Ecdysozoa</taxon>
        <taxon>Arthropoda</taxon>
        <taxon>Hexapoda</taxon>
        <taxon>Insecta</taxon>
        <taxon>Pterygota</taxon>
        <taxon>Neoptera</taxon>
        <taxon>Paraneoptera</taxon>
        <taxon>Hemiptera</taxon>
        <taxon>Sternorrhyncha</taxon>
        <taxon>Coccoidea</taxon>
        <taxon>Coccidae</taxon>
        <taxon>Parthenolecanium</taxon>
    </lineage>
</organism>
<dbReference type="PANTHER" id="PTHR13542">
    <property type="entry name" value="LSM12 HOMOLOG"/>
    <property type="match status" value="1"/>
</dbReference>
<dbReference type="InterPro" id="IPR048478">
    <property type="entry name" value="LSM12_LSM"/>
</dbReference>
<accession>A0AAN9TIQ4</accession>
<dbReference type="InterPro" id="IPR039683">
    <property type="entry name" value="Lsm12-like"/>
</dbReference>
<evidence type="ECO:0000313" key="4">
    <source>
        <dbReference type="Proteomes" id="UP001367676"/>
    </source>
</evidence>
<name>A0AAN9TIQ4_9HEMI</name>
<sequence>MANNLGAKWKMNSLNSFNECFNIGSTVSCRTCYHKEIEGEVLAFDAPTKILILKCSPSDGKPPLCDINFVNLNFVSDVQVVKEASSSPPTPQSLNTDRLTNRLKNNVSSKKRVITALQSGVSPEGQNLFLTITKTIEDVKWEGPDIVVFENVKITPPYKPENVQASSSSDTKACNHLRKLVDKHAKDWQSSRKEAQSPSNNSSCASNASNSNHNCASPLPQ</sequence>
<dbReference type="AlphaFoldDB" id="A0AAN9TIQ4"/>
<evidence type="ECO:0000259" key="2">
    <source>
        <dbReference type="PROSITE" id="PS52001"/>
    </source>
</evidence>
<feature type="region of interest" description="Disordered" evidence="1">
    <location>
        <begin position="182"/>
        <end position="221"/>
    </location>
</feature>
<evidence type="ECO:0000256" key="1">
    <source>
        <dbReference type="SAM" id="MobiDB-lite"/>
    </source>
</evidence>
<dbReference type="Pfam" id="PF21166">
    <property type="entry name" value="LSM12_LSM"/>
    <property type="match status" value="1"/>
</dbReference>
<dbReference type="Pfam" id="PF09793">
    <property type="entry name" value="AD"/>
    <property type="match status" value="1"/>
</dbReference>
<dbReference type="EMBL" id="JBBCAQ010000027">
    <property type="protein sequence ID" value="KAK7586225.1"/>
    <property type="molecule type" value="Genomic_DNA"/>
</dbReference>
<dbReference type="PROSITE" id="PS52001">
    <property type="entry name" value="AD"/>
    <property type="match status" value="1"/>
</dbReference>
<keyword evidence="4" id="KW-1185">Reference proteome</keyword>
<evidence type="ECO:0000313" key="3">
    <source>
        <dbReference type="EMBL" id="KAK7586225.1"/>
    </source>
</evidence>
<dbReference type="SMART" id="SM00995">
    <property type="entry name" value="AD"/>
    <property type="match status" value="1"/>
</dbReference>